<sequence>MLGREARSTRLIALEPNTRYLICVLAVASWASPDPTAAYGTTTTTTTTAATPLEAVVNASRMVSDAELRPEGQGRSASALQLVDSQTSRCAEVRTLDGGDPTGAATGSFLTRRLGLIVGSCMGCVVFLILIAVLSYTKIRQGAKRAQQESSLSMSCHPVALYTSHEDGVFAQPLSLNS</sequence>
<organism evidence="2 3">
    <name type="scientific">Frankliniella fusca</name>
    <dbReference type="NCBI Taxonomy" id="407009"/>
    <lineage>
        <taxon>Eukaryota</taxon>
        <taxon>Metazoa</taxon>
        <taxon>Ecdysozoa</taxon>
        <taxon>Arthropoda</taxon>
        <taxon>Hexapoda</taxon>
        <taxon>Insecta</taxon>
        <taxon>Pterygota</taxon>
        <taxon>Neoptera</taxon>
        <taxon>Paraneoptera</taxon>
        <taxon>Thysanoptera</taxon>
        <taxon>Terebrantia</taxon>
        <taxon>Thripoidea</taxon>
        <taxon>Thripidae</taxon>
        <taxon>Frankliniella</taxon>
    </lineage>
</organism>
<dbReference type="AlphaFoldDB" id="A0AAE1H6B7"/>
<comment type="caution">
    <text evidence="2">The sequence shown here is derived from an EMBL/GenBank/DDBJ whole genome shotgun (WGS) entry which is preliminary data.</text>
</comment>
<keyword evidence="1" id="KW-1133">Transmembrane helix</keyword>
<reference evidence="2" key="1">
    <citation type="submission" date="2021-07" db="EMBL/GenBank/DDBJ databases">
        <authorList>
            <person name="Catto M.A."/>
            <person name="Jacobson A."/>
            <person name="Kennedy G."/>
            <person name="Labadie P."/>
            <person name="Hunt B.G."/>
            <person name="Srinivasan R."/>
        </authorList>
    </citation>
    <scope>NUCLEOTIDE SEQUENCE</scope>
    <source>
        <strain evidence="2">PL_HMW_Pooled</strain>
        <tissue evidence="2">Head</tissue>
    </source>
</reference>
<reference evidence="2" key="2">
    <citation type="journal article" date="2023" name="BMC Genomics">
        <title>Pest status, molecular evolution, and epigenetic factors derived from the genome assembly of Frankliniella fusca, a thysanopteran phytovirus vector.</title>
        <authorList>
            <person name="Catto M.A."/>
            <person name="Labadie P.E."/>
            <person name="Jacobson A.L."/>
            <person name="Kennedy G.G."/>
            <person name="Srinivasan R."/>
            <person name="Hunt B.G."/>
        </authorList>
    </citation>
    <scope>NUCLEOTIDE SEQUENCE</scope>
    <source>
        <strain evidence="2">PL_HMW_Pooled</strain>
    </source>
</reference>
<evidence type="ECO:0000256" key="1">
    <source>
        <dbReference type="SAM" id="Phobius"/>
    </source>
</evidence>
<gene>
    <name evidence="2" type="ORF">KUF71_005745</name>
</gene>
<feature type="transmembrane region" description="Helical" evidence="1">
    <location>
        <begin position="114"/>
        <end position="136"/>
    </location>
</feature>
<protein>
    <submittedName>
        <fullName evidence="2">Ephrin-B1</fullName>
    </submittedName>
</protein>
<evidence type="ECO:0000313" key="3">
    <source>
        <dbReference type="Proteomes" id="UP001219518"/>
    </source>
</evidence>
<keyword evidence="3" id="KW-1185">Reference proteome</keyword>
<keyword evidence="1" id="KW-0812">Transmembrane</keyword>
<proteinExistence type="predicted"/>
<dbReference type="EMBL" id="JAHWGI010000432">
    <property type="protein sequence ID" value="KAK3915399.1"/>
    <property type="molecule type" value="Genomic_DNA"/>
</dbReference>
<evidence type="ECO:0000313" key="2">
    <source>
        <dbReference type="EMBL" id="KAK3915399.1"/>
    </source>
</evidence>
<accession>A0AAE1H6B7</accession>
<keyword evidence="1" id="KW-0472">Membrane</keyword>
<dbReference type="Proteomes" id="UP001219518">
    <property type="component" value="Unassembled WGS sequence"/>
</dbReference>
<name>A0AAE1H6B7_9NEOP</name>